<evidence type="ECO:0000313" key="8">
    <source>
        <dbReference type="EMBL" id="KKT11545.1"/>
    </source>
</evidence>
<accession>A0A0G1ENG9</accession>
<evidence type="ECO:0000256" key="5">
    <source>
        <dbReference type="ARBA" id="ARBA00022975"/>
    </source>
</evidence>
<dbReference type="InterPro" id="IPR000836">
    <property type="entry name" value="PRTase_dom"/>
</dbReference>
<comment type="caution">
    <text evidence="8">The sequence shown here is derived from an EMBL/GenBank/DDBJ whole genome shotgun (WGS) entry which is preliminary data.</text>
</comment>
<dbReference type="Gene3D" id="3.40.50.2020">
    <property type="match status" value="1"/>
</dbReference>
<keyword evidence="3 6" id="KW-0328">Glycosyltransferase</keyword>
<dbReference type="Pfam" id="PF00156">
    <property type="entry name" value="Pribosyltran"/>
    <property type="match status" value="1"/>
</dbReference>
<evidence type="ECO:0000256" key="2">
    <source>
        <dbReference type="ARBA" id="ARBA00011971"/>
    </source>
</evidence>
<feature type="domain" description="Phosphoribosyltransferase" evidence="7">
    <location>
        <begin position="35"/>
        <end position="158"/>
    </location>
</feature>
<comment type="pathway">
    <text evidence="1 6">Pyrimidine metabolism; UMP biosynthesis via de novo pathway; UMP from orotate: step 1/2.</text>
</comment>
<dbReference type="GO" id="GO:0044205">
    <property type="term" value="P:'de novo' UMP biosynthetic process"/>
    <property type="evidence" value="ECO:0007669"/>
    <property type="project" value="UniProtKB-UniRule"/>
</dbReference>
<organism evidence="8 9">
    <name type="scientific">Candidatus Nomurabacteria bacterium GW2011_GWF2_43_24</name>
    <dbReference type="NCBI Taxonomy" id="1618778"/>
    <lineage>
        <taxon>Bacteria</taxon>
        <taxon>Candidatus Nomuraibacteriota</taxon>
    </lineage>
</organism>
<proteinExistence type="inferred from homology"/>
<evidence type="ECO:0000256" key="4">
    <source>
        <dbReference type="ARBA" id="ARBA00022679"/>
    </source>
</evidence>
<dbReference type="InterPro" id="IPR029057">
    <property type="entry name" value="PRTase-like"/>
</dbReference>
<comment type="caution">
    <text evidence="6">Lacks conserved residue(s) required for the propagation of feature annotation.</text>
</comment>
<evidence type="ECO:0000256" key="6">
    <source>
        <dbReference type="HAMAP-Rule" id="MF_01208"/>
    </source>
</evidence>
<keyword evidence="4 6" id="KW-0808">Transferase</keyword>
<dbReference type="EMBL" id="LCGH01000004">
    <property type="protein sequence ID" value="KKT11545.1"/>
    <property type="molecule type" value="Genomic_DNA"/>
</dbReference>
<comment type="catalytic activity">
    <reaction evidence="6">
        <text>orotidine 5'-phosphate + diphosphate = orotate + 5-phospho-alpha-D-ribose 1-diphosphate</text>
        <dbReference type="Rhea" id="RHEA:10380"/>
        <dbReference type="ChEBI" id="CHEBI:30839"/>
        <dbReference type="ChEBI" id="CHEBI:33019"/>
        <dbReference type="ChEBI" id="CHEBI:57538"/>
        <dbReference type="ChEBI" id="CHEBI:58017"/>
        <dbReference type="EC" id="2.4.2.10"/>
    </reaction>
</comment>
<comment type="similarity">
    <text evidence="6">Belongs to the purine/pyrimidine phosphoribosyltransferase family. PyrE subfamily.</text>
</comment>
<protein>
    <recommendedName>
        <fullName evidence="2 6">Orotate phosphoribosyltransferase</fullName>
        <shortName evidence="6">OPRT</shortName>
        <shortName evidence="6">OPRTase</shortName>
        <ecNumber evidence="2 6">2.4.2.10</ecNumber>
    </recommendedName>
</protein>
<comment type="subunit">
    <text evidence="6">Homodimer.</text>
</comment>
<keyword evidence="5 6" id="KW-0665">Pyrimidine biosynthesis</keyword>
<dbReference type="PANTHER" id="PTHR19278">
    <property type="entry name" value="OROTATE PHOSPHORIBOSYLTRANSFERASE"/>
    <property type="match status" value="1"/>
</dbReference>
<dbReference type="SUPFAM" id="SSF53271">
    <property type="entry name" value="PRTase-like"/>
    <property type="match status" value="1"/>
</dbReference>
<reference evidence="8 9" key="1">
    <citation type="journal article" date="2015" name="Nature">
        <title>rRNA introns, odd ribosomes, and small enigmatic genomes across a large radiation of phyla.</title>
        <authorList>
            <person name="Brown C.T."/>
            <person name="Hug L.A."/>
            <person name="Thomas B.C."/>
            <person name="Sharon I."/>
            <person name="Castelle C.J."/>
            <person name="Singh A."/>
            <person name="Wilkins M.J."/>
            <person name="Williams K.H."/>
            <person name="Banfield J.F."/>
        </authorList>
    </citation>
    <scope>NUCLEOTIDE SEQUENCE [LARGE SCALE GENOMIC DNA]</scope>
</reference>
<dbReference type="UniPathway" id="UPA00070">
    <property type="reaction ID" value="UER00119"/>
</dbReference>
<dbReference type="GO" id="GO:0004588">
    <property type="term" value="F:orotate phosphoribosyltransferase activity"/>
    <property type="evidence" value="ECO:0007669"/>
    <property type="project" value="UniProtKB-UniRule"/>
</dbReference>
<dbReference type="PANTHER" id="PTHR19278:SF9">
    <property type="entry name" value="URIDINE 5'-MONOPHOSPHATE SYNTHASE"/>
    <property type="match status" value="1"/>
</dbReference>
<evidence type="ECO:0000256" key="3">
    <source>
        <dbReference type="ARBA" id="ARBA00022676"/>
    </source>
</evidence>
<keyword evidence="6" id="KW-0460">Magnesium</keyword>
<feature type="binding site" description="in other chain" evidence="6">
    <location>
        <position position="96"/>
    </location>
    <ligand>
        <name>5-phospho-alpha-D-ribose 1-diphosphate</name>
        <dbReference type="ChEBI" id="CHEBI:58017"/>
        <note>ligand shared between dimeric partners</note>
    </ligand>
</feature>
<dbReference type="Proteomes" id="UP000033907">
    <property type="component" value="Unassembled WGS sequence"/>
</dbReference>
<dbReference type="GO" id="GO:0000287">
    <property type="term" value="F:magnesium ion binding"/>
    <property type="evidence" value="ECO:0007669"/>
    <property type="project" value="UniProtKB-UniRule"/>
</dbReference>
<evidence type="ECO:0000256" key="1">
    <source>
        <dbReference type="ARBA" id="ARBA00004889"/>
    </source>
</evidence>
<dbReference type="CDD" id="cd06223">
    <property type="entry name" value="PRTases_typeI"/>
    <property type="match status" value="1"/>
</dbReference>
<name>A0A0G1ENG9_9BACT</name>
<evidence type="ECO:0000313" key="9">
    <source>
        <dbReference type="Proteomes" id="UP000033907"/>
    </source>
</evidence>
<comment type="function">
    <text evidence="6">Catalyzes the transfer of a ribosyl phosphate group from 5-phosphoribose 1-diphosphate to orotate, leading to the formation of orotidine monophosphate (OMP).</text>
</comment>
<feature type="binding site" evidence="6">
    <location>
        <position position="125"/>
    </location>
    <ligand>
        <name>orotate</name>
        <dbReference type="ChEBI" id="CHEBI:30839"/>
    </ligand>
</feature>
<comment type="cofactor">
    <cofactor evidence="6">
        <name>Mg(2+)</name>
        <dbReference type="ChEBI" id="CHEBI:18420"/>
    </cofactor>
</comment>
<sequence>MSETIDILKKTGALLTNGHFVGTSGRHIDTYVNKDALYTHPKETSRICELMAEKVKNLDIDAVVGPALGGIVLSQWTAFHLSKIKQKDILALYTEKTSDGGQKLTRGYNKAAAGKNILVVEDAPTTGGSAKKVIDVVNTAQGKVVAMSVMVNKNPKEVTSNFFGVPFFPLAEFEIQSYEAADCLMCKKGIPINTTVGHGKKFLESKK</sequence>
<dbReference type="InterPro" id="IPR023031">
    <property type="entry name" value="OPRT"/>
</dbReference>
<feature type="binding site" description="in other chain" evidence="6">
    <location>
        <begin position="121"/>
        <end position="129"/>
    </location>
    <ligand>
        <name>5-phospho-alpha-D-ribose 1-diphosphate</name>
        <dbReference type="ChEBI" id="CHEBI:58017"/>
        <note>ligand shared between dimeric partners</note>
    </ligand>
</feature>
<dbReference type="EC" id="2.4.2.10" evidence="2 6"/>
<gene>
    <name evidence="6" type="primary">pyrE</name>
    <name evidence="8" type="ORF">UV91_C0004G0014</name>
</gene>
<dbReference type="AlphaFoldDB" id="A0A0G1ENG9"/>
<dbReference type="HAMAP" id="MF_01208">
    <property type="entry name" value="PyrE"/>
    <property type="match status" value="1"/>
</dbReference>
<dbReference type="GO" id="GO:0019856">
    <property type="term" value="P:pyrimidine nucleobase biosynthetic process"/>
    <property type="evidence" value="ECO:0007669"/>
    <property type="project" value="TreeGrafter"/>
</dbReference>
<evidence type="ECO:0000259" key="7">
    <source>
        <dbReference type="Pfam" id="PF00156"/>
    </source>
</evidence>